<dbReference type="STRING" id="1227077.SAMN04515668_3103"/>
<feature type="transmembrane region" description="Helical" evidence="1">
    <location>
        <begin position="38"/>
        <end position="55"/>
    </location>
</feature>
<feature type="transmembrane region" description="Helical" evidence="1">
    <location>
        <begin position="12"/>
        <end position="32"/>
    </location>
</feature>
<organism evidence="2 3">
    <name type="scientific">Hymenobacter arizonensis</name>
    <name type="common">Siccationidurans arizonensis</name>
    <dbReference type="NCBI Taxonomy" id="1227077"/>
    <lineage>
        <taxon>Bacteria</taxon>
        <taxon>Pseudomonadati</taxon>
        <taxon>Bacteroidota</taxon>
        <taxon>Cytophagia</taxon>
        <taxon>Cytophagales</taxon>
        <taxon>Hymenobacteraceae</taxon>
        <taxon>Hymenobacter</taxon>
    </lineage>
</organism>
<keyword evidence="1" id="KW-0812">Transmembrane</keyword>
<dbReference type="AlphaFoldDB" id="A0A1I5ZPS3"/>
<protein>
    <recommendedName>
        <fullName evidence="4">YhhN-like protein</fullName>
    </recommendedName>
</protein>
<feature type="transmembrane region" description="Helical" evidence="1">
    <location>
        <begin position="67"/>
        <end position="85"/>
    </location>
</feature>
<keyword evidence="1" id="KW-1133">Transmembrane helix</keyword>
<feature type="transmembrane region" description="Helical" evidence="1">
    <location>
        <begin position="196"/>
        <end position="215"/>
    </location>
</feature>
<evidence type="ECO:0008006" key="4">
    <source>
        <dbReference type="Google" id="ProtNLM"/>
    </source>
</evidence>
<keyword evidence="3" id="KW-1185">Reference proteome</keyword>
<feature type="transmembrane region" description="Helical" evidence="1">
    <location>
        <begin position="97"/>
        <end position="116"/>
    </location>
</feature>
<gene>
    <name evidence="2" type="ORF">SAMN04515668_3103</name>
</gene>
<keyword evidence="1" id="KW-0472">Membrane</keyword>
<proteinExistence type="predicted"/>
<reference evidence="3" key="1">
    <citation type="submission" date="2016-10" db="EMBL/GenBank/DDBJ databases">
        <authorList>
            <person name="Varghese N."/>
            <person name="Submissions S."/>
        </authorList>
    </citation>
    <scope>NUCLEOTIDE SEQUENCE [LARGE SCALE GENOMIC DNA]</scope>
    <source>
        <strain evidence="3">OR362-8,ATCC BAA-1266,JCM 13504</strain>
    </source>
</reference>
<name>A0A1I5ZPS3_HYMAR</name>
<feature type="transmembrane region" description="Helical" evidence="1">
    <location>
        <begin position="128"/>
        <end position="146"/>
    </location>
</feature>
<evidence type="ECO:0000256" key="1">
    <source>
        <dbReference type="SAM" id="Phobius"/>
    </source>
</evidence>
<dbReference type="OrthoDB" id="651989at2"/>
<feature type="transmembrane region" description="Helical" evidence="1">
    <location>
        <begin position="166"/>
        <end position="184"/>
    </location>
</feature>
<accession>A0A1I5ZPS3</accession>
<dbReference type="EMBL" id="FOXS01000004">
    <property type="protein sequence ID" value="SFQ58451.1"/>
    <property type="molecule type" value="Genomic_DNA"/>
</dbReference>
<evidence type="ECO:0000313" key="3">
    <source>
        <dbReference type="Proteomes" id="UP000199029"/>
    </source>
</evidence>
<evidence type="ECO:0000313" key="2">
    <source>
        <dbReference type="EMBL" id="SFQ58451.1"/>
    </source>
</evidence>
<dbReference type="Proteomes" id="UP000199029">
    <property type="component" value="Unassembled WGS sequence"/>
</dbReference>
<dbReference type="RefSeq" id="WP_092675393.1">
    <property type="nucleotide sequence ID" value="NZ_FOXS01000004.1"/>
</dbReference>
<sequence length="219" mass="25282">MADSSAFPLQTLLIQLAPVPVVVAFLIGLTRFRRLPPALRYLVGLIGFALVIEVISRLLRMQHRSNLFLMPLDAAGEFWLLVLVYRRALQSASFAKAAPWLIASFTAYVLLDSLLFPEMARFKPSVQIIKHLLVLTLAGLYFRKLLHELRVVQLTREPMFWVSTGLFVYSVGYMQIALFSNYLLRYSKQLNMTIWAINAVLYMMLYCIYSFALWMHPRK</sequence>